<dbReference type="Proteomes" id="UP000637628">
    <property type="component" value="Unassembled WGS sequence"/>
</dbReference>
<keyword evidence="4" id="KW-1185">Reference proteome</keyword>
<evidence type="ECO:0000313" key="3">
    <source>
        <dbReference type="EMBL" id="GIE00846.1"/>
    </source>
</evidence>
<organism evidence="3 4">
    <name type="scientific">Paractinoplanes durhamensis</name>
    <dbReference type="NCBI Taxonomy" id="113563"/>
    <lineage>
        <taxon>Bacteria</taxon>
        <taxon>Bacillati</taxon>
        <taxon>Actinomycetota</taxon>
        <taxon>Actinomycetes</taxon>
        <taxon>Micromonosporales</taxon>
        <taxon>Micromonosporaceae</taxon>
        <taxon>Paractinoplanes</taxon>
    </lineage>
</organism>
<accession>A0ABQ3YTH2</accession>
<dbReference type="Pfam" id="PF13699">
    <property type="entry name" value="eCIS_core"/>
    <property type="match status" value="1"/>
</dbReference>
<protein>
    <recommendedName>
        <fullName evidence="2">eCIS core domain-containing protein</fullName>
    </recommendedName>
</protein>
<dbReference type="InterPro" id="IPR025295">
    <property type="entry name" value="eCIS_core_dom"/>
</dbReference>
<feature type="region of interest" description="Disordered" evidence="1">
    <location>
        <begin position="117"/>
        <end position="143"/>
    </location>
</feature>
<evidence type="ECO:0000259" key="2">
    <source>
        <dbReference type="Pfam" id="PF13699"/>
    </source>
</evidence>
<evidence type="ECO:0000313" key="4">
    <source>
        <dbReference type="Proteomes" id="UP000637628"/>
    </source>
</evidence>
<comment type="caution">
    <text evidence="3">The sequence shown here is derived from an EMBL/GenBank/DDBJ whole genome shotgun (WGS) entry which is preliminary data.</text>
</comment>
<feature type="domain" description="eCIS core" evidence="2">
    <location>
        <begin position="145"/>
        <end position="217"/>
    </location>
</feature>
<feature type="compositionally biased region" description="Low complexity" evidence="1">
    <location>
        <begin position="17"/>
        <end position="26"/>
    </location>
</feature>
<feature type="region of interest" description="Disordered" evidence="1">
    <location>
        <begin position="1"/>
        <end position="42"/>
    </location>
</feature>
<sequence>MKLSAREPTLDEQPSRSSAAVVDSVARTPKESGSAAEPAVAGGNAALQRLASGRNRQPAAFGAFAPGGNSALSRLAQPKLSVSKPGDPYERQADAVSEAITEGSGAVPTISRLVTPAAAAGEPPDGPNTPPGLEQLITSPGGGTPIPPDVRAKIEEHLGFPLGGVLVHSDPKAQLAAAQLGARAFTTGQHIFLGAGESAGDLALMAHEATHVVQQTSVGVYRMPIQRDASDYLMGPIRDLVRSVPGYDMLTVVAGYDPIANRNVDRSPESLTRGVLGLVPFGNVVANKLIELGVVQGAYRMLDDGLRAHNLTLERIQGEIDQAWKEIDLTDPDGALTIVRRHVSGLYADALGFVKGIYDAIVQLIRDAAVGLAEKYLVGTPVWELTKKVLHQDPLRGTPVEATTVQILEDFLTLIGKQDALAQMRERGTLQKTADWLDGRIAQFLGILGELSALFKAGWDAIQPENIANLGDNLSKLADQAKGLIARIGTFAKDVATEVLRLIKEALLEWLSQEAAKLRGYRLMTVMLGEDPVTGKPVARNAENLIGGFIALLPGGEATYKKLAEAGVIADAAAQIEGAMTRLGISSELIIGTFKGIWDVLTLEDLVNPIGAFVKILDKFGEPLGRIVEFAGEVLKVVITLILRLMNFPPGLLDSIISNAMAAIEDIKRDPVAFLMNMLEALKQGFLGFVDRAVGYLLNGLADWLFRGLGAIGIQKPPDLSFGSILTMVLQVLDITTEKLWKKLGDHIGAETVDKIRKGLAIAEGAFDFVKDVQENGVAAIWKHVESQLGNLWDTLLGMVKDWIVGEIVEKATMKLLSMLDPTGIMAVVNSGIAFFKAVQSVIEYVREILMIINDYVTTLAAVAAGNVSAGAQKVEKGLAAAVPVAIGFLANQVGLGNVPEELVKLIGQLRELVDKAIDWLMAKAVSLAKSALSALGLGGGGPEETGDDEDTEESIAVKEEAKTMLIAKHEQIGDVDQLKAAGAEILTTLTPKGLKTLEIVQEGGSGKYKMYVSASAKRAAATITDARAEQSDVIVNASVSFSDTPDLSKHAFPEEEGAAASMGPERVPLGKIWKPGGDDPNTVRTATYNKTHRVSGTNHSHAEYNFYKWVTEQAVGKVVKINAKLDGRWSPCKQCANTLSDIATYVRQQAPPGAQISLRLDYTGVKGIFADWNGDDAACLAAIKGWDEVHGLSGIKTAPVDIEPIAMPKVIRRKKPAPTG</sequence>
<evidence type="ECO:0000256" key="1">
    <source>
        <dbReference type="SAM" id="MobiDB-lite"/>
    </source>
</evidence>
<dbReference type="RefSeq" id="WP_203726464.1">
    <property type="nucleotide sequence ID" value="NZ_BAAATX010000003.1"/>
</dbReference>
<reference evidence="3 4" key="1">
    <citation type="submission" date="2021-01" db="EMBL/GenBank/DDBJ databases">
        <title>Whole genome shotgun sequence of Actinoplanes durhamensis NBRC 14914.</title>
        <authorList>
            <person name="Komaki H."/>
            <person name="Tamura T."/>
        </authorList>
    </citation>
    <scope>NUCLEOTIDE SEQUENCE [LARGE SCALE GENOMIC DNA]</scope>
    <source>
        <strain evidence="3 4">NBRC 14914</strain>
    </source>
</reference>
<dbReference type="EMBL" id="BOML01000019">
    <property type="protein sequence ID" value="GIE00846.1"/>
    <property type="molecule type" value="Genomic_DNA"/>
</dbReference>
<name>A0ABQ3YTH2_9ACTN</name>
<proteinExistence type="predicted"/>
<gene>
    <name evidence="3" type="ORF">Adu01nite_21960</name>
</gene>